<protein>
    <submittedName>
        <fullName evidence="1">Uncharacterized protein</fullName>
    </submittedName>
</protein>
<dbReference type="Proteomes" id="UP000004079">
    <property type="component" value="Unassembled WGS sequence"/>
</dbReference>
<dbReference type="STRING" id="649760.HMPREF0971_00003"/>
<comment type="caution">
    <text evidence="1">The sequence shown here is derived from an EMBL/GenBank/DDBJ whole genome shotgun (WGS) entry which is preliminary data.</text>
</comment>
<evidence type="ECO:0000313" key="1">
    <source>
        <dbReference type="EMBL" id="EFB33621.1"/>
    </source>
</evidence>
<sequence>MEIVIIESRAYQDLVSRIESWKSHSTLTPLGKQDCSLWP</sequence>
<gene>
    <name evidence="1" type="ORF">HMPREF0971_00003</name>
</gene>
<dbReference type="AlphaFoldDB" id="D1QM28"/>
<dbReference type="EMBL" id="ACUZ02000001">
    <property type="protein sequence ID" value="EFB33621.1"/>
    <property type="molecule type" value="Genomic_DNA"/>
</dbReference>
<organism evidence="1 2">
    <name type="scientific">Segatella oris F0302</name>
    <dbReference type="NCBI Taxonomy" id="649760"/>
    <lineage>
        <taxon>Bacteria</taxon>
        <taxon>Pseudomonadati</taxon>
        <taxon>Bacteroidota</taxon>
        <taxon>Bacteroidia</taxon>
        <taxon>Bacteroidales</taxon>
        <taxon>Prevotellaceae</taxon>
        <taxon>Segatella</taxon>
    </lineage>
</organism>
<proteinExistence type="predicted"/>
<evidence type="ECO:0000313" key="2">
    <source>
        <dbReference type="Proteomes" id="UP000004079"/>
    </source>
</evidence>
<accession>D1QM28</accession>
<name>D1QM28_9BACT</name>
<dbReference type="HOGENOM" id="CLU_3314736_0_0_10"/>
<reference evidence="1 2" key="1">
    <citation type="submission" date="2009-11" db="EMBL/GenBank/DDBJ databases">
        <authorList>
            <person name="Weinstock G."/>
            <person name="Sodergren E."/>
            <person name="Clifton S."/>
            <person name="Fulton L."/>
            <person name="Fulton B."/>
            <person name="Courtney L."/>
            <person name="Fronick C."/>
            <person name="Harrison M."/>
            <person name="Strong C."/>
            <person name="Farmer C."/>
            <person name="Delahaunty K."/>
            <person name="Markovic C."/>
            <person name="Hall O."/>
            <person name="Minx P."/>
            <person name="Tomlinson C."/>
            <person name="Mitreva M."/>
            <person name="Nelson J."/>
            <person name="Hou S."/>
            <person name="Wollam A."/>
            <person name="Pepin K.H."/>
            <person name="Johnson M."/>
            <person name="Bhonagiri V."/>
            <person name="Nash W.E."/>
            <person name="Warren W."/>
            <person name="Chinwalla A."/>
            <person name="Mardis E.R."/>
            <person name="Wilson R.K."/>
        </authorList>
    </citation>
    <scope>NUCLEOTIDE SEQUENCE [LARGE SCALE GENOMIC DNA]</scope>
    <source>
        <strain evidence="1 2">F0302</strain>
    </source>
</reference>